<reference evidence="1" key="1">
    <citation type="submission" date="2020-04" db="EMBL/GenBank/DDBJ databases">
        <authorList>
            <person name="Alioto T."/>
            <person name="Alioto T."/>
            <person name="Gomez Garrido J."/>
        </authorList>
    </citation>
    <scope>NUCLEOTIDE SEQUENCE</scope>
    <source>
        <strain evidence="1">A484AB</strain>
    </source>
</reference>
<organism evidence="1 2">
    <name type="scientific">Paramuricea clavata</name>
    <name type="common">Red gorgonian</name>
    <name type="synonym">Violescent sea-whip</name>
    <dbReference type="NCBI Taxonomy" id="317549"/>
    <lineage>
        <taxon>Eukaryota</taxon>
        <taxon>Metazoa</taxon>
        <taxon>Cnidaria</taxon>
        <taxon>Anthozoa</taxon>
        <taxon>Octocorallia</taxon>
        <taxon>Malacalcyonacea</taxon>
        <taxon>Plexauridae</taxon>
        <taxon>Paramuricea</taxon>
    </lineage>
</organism>
<accession>A0A7D9HA29</accession>
<dbReference type="Gene3D" id="3.60.10.10">
    <property type="entry name" value="Endonuclease/exonuclease/phosphatase"/>
    <property type="match status" value="1"/>
</dbReference>
<keyword evidence="2" id="KW-1185">Reference proteome</keyword>
<gene>
    <name evidence="1" type="ORF">PACLA_8A053694</name>
</gene>
<dbReference type="EMBL" id="CACRXK020000203">
    <property type="protein sequence ID" value="CAB3979484.1"/>
    <property type="molecule type" value="Genomic_DNA"/>
</dbReference>
<evidence type="ECO:0000313" key="1">
    <source>
        <dbReference type="EMBL" id="CAB3979484.1"/>
    </source>
</evidence>
<dbReference type="PANTHER" id="PTHR47510:SF3">
    <property type="entry name" value="ENDO_EXONUCLEASE_PHOSPHATASE DOMAIN-CONTAINING PROTEIN"/>
    <property type="match status" value="1"/>
</dbReference>
<dbReference type="SUPFAM" id="SSF56219">
    <property type="entry name" value="DNase I-like"/>
    <property type="match status" value="1"/>
</dbReference>
<evidence type="ECO:0000313" key="2">
    <source>
        <dbReference type="Proteomes" id="UP001152795"/>
    </source>
</evidence>
<dbReference type="AlphaFoldDB" id="A0A7D9HA29"/>
<name>A0A7D9HA29_PARCT</name>
<dbReference type="InterPro" id="IPR005135">
    <property type="entry name" value="Endo/exonuclease/phosphatase"/>
</dbReference>
<dbReference type="InterPro" id="IPR036691">
    <property type="entry name" value="Endo/exonu/phosph_ase_sf"/>
</dbReference>
<protein>
    <submittedName>
        <fullName evidence="1">Uncharacterized protein</fullName>
    </submittedName>
</protein>
<dbReference type="OrthoDB" id="5987064at2759"/>
<sequence length="539" mass="61148">MAACISAVNGSRGLCLILLHVCFIHHFINLPETTVSLTDGDTLYASRYLAEPTLVDGVSLKASTLKRHSQACYKLGVFYSFKAGCVLGQRTALVLLLVYLSNDVASNPGPGLSLKNLTKSRRLKITHLNIRSIVGKMDSLRMLLKDNPLDILTISETWLKPTISDNEVSLLGYSCIRNDRSNKVGGGTMIFIRDGIPYRSRTDLMSEVCKSSCIEVARPKCKTLLVWTVYRAPDVNLDIFIEDLSHSLLTISEDVHTILLRDFNVDMQTLGKVTNKEQRRKLSKLLSIHNFEQFIADPTRVTETSPTLIDLLFSNITERIVDHGVFPLNLSDHSLIYCVYKAGQFKSPGRVIEHRSFKHYTKPDFINDLKSVDWSSITANKDLNQAVFKWNACFTTVIDNHAPIQKSQIRGMSTPWMMAELSSLMQKRDFLHRKAIKSKLPNQWSQYKDLRNKVNKEVRKCKAEYYSRLIEDNKNNSSTLWNTLNKILSHKETNPVSCIEADGVIYSESKTIADILNQHFSNGQWLSHWCSVFRPIKGL</sequence>
<dbReference type="Proteomes" id="UP001152795">
    <property type="component" value="Unassembled WGS sequence"/>
</dbReference>
<proteinExistence type="predicted"/>
<dbReference type="GO" id="GO:0003824">
    <property type="term" value="F:catalytic activity"/>
    <property type="evidence" value="ECO:0007669"/>
    <property type="project" value="InterPro"/>
</dbReference>
<comment type="caution">
    <text evidence="1">The sequence shown here is derived from an EMBL/GenBank/DDBJ whole genome shotgun (WGS) entry which is preliminary data.</text>
</comment>
<dbReference type="PANTHER" id="PTHR47510">
    <property type="entry name" value="REVERSE TRANSCRIPTASE DOMAIN-CONTAINING PROTEIN"/>
    <property type="match status" value="1"/>
</dbReference>
<dbReference type="Pfam" id="PF14529">
    <property type="entry name" value="Exo_endo_phos_2"/>
    <property type="match status" value="1"/>
</dbReference>